<keyword evidence="4" id="KW-0276">Fatty acid metabolism</keyword>
<evidence type="ECO:0000256" key="6">
    <source>
        <dbReference type="ARBA" id="ARBA00022990"/>
    </source>
</evidence>
<dbReference type="GO" id="GO:0005759">
    <property type="term" value="C:mitochondrial matrix"/>
    <property type="evidence" value="ECO:0007669"/>
    <property type="project" value="UniProtKB-SubCell"/>
</dbReference>
<proteinExistence type="predicted"/>
<comment type="subunit">
    <text evidence="3">Homotrimer.</text>
</comment>
<evidence type="ECO:0000256" key="12">
    <source>
        <dbReference type="ARBA" id="ARBA00052376"/>
    </source>
</evidence>
<dbReference type="OrthoDB" id="1696280at2759"/>
<dbReference type="PANTHER" id="PTHR11941">
    <property type="entry name" value="ENOYL-COA HYDRATASE-RELATED"/>
    <property type="match status" value="1"/>
</dbReference>
<name>A0A8J2H8S5_COTCN</name>
<dbReference type="AlphaFoldDB" id="A0A8J2H8S5"/>
<dbReference type="PANTHER" id="PTHR11941:SF45">
    <property type="entry name" value="ENOYL-COA DELTA ISOMERASE 1, MITOCHONDRIAL"/>
    <property type="match status" value="1"/>
</dbReference>
<evidence type="ECO:0000313" key="18">
    <source>
        <dbReference type="Proteomes" id="UP000786811"/>
    </source>
</evidence>
<reference evidence="17" key="1">
    <citation type="submission" date="2021-04" db="EMBL/GenBank/DDBJ databases">
        <authorList>
            <person name="Chebbi M.A.C M."/>
        </authorList>
    </citation>
    <scope>NUCLEOTIDE SEQUENCE</scope>
</reference>
<keyword evidence="5" id="KW-0809">Transit peptide</keyword>
<evidence type="ECO:0000256" key="15">
    <source>
        <dbReference type="ARBA" id="ARBA00068317"/>
    </source>
</evidence>
<comment type="catalytic activity">
    <reaction evidence="11">
        <text>(2E)-tetradecenoyl-CoA = (3Z)-tetradecenoyl-CoA</text>
        <dbReference type="Rhea" id="RHEA:29847"/>
        <dbReference type="ChEBI" id="CHEBI:61405"/>
        <dbReference type="ChEBI" id="CHEBI:61968"/>
    </reaction>
    <physiologicalReaction direction="right-to-left" evidence="11">
        <dbReference type="Rhea" id="RHEA:29849"/>
    </physiologicalReaction>
</comment>
<evidence type="ECO:0000256" key="1">
    <source>
        <dbReference type="ARBA" id="ARBA00004305"/>
    </source>
</evidence>
<evidence type="ECO:0000313" key="17">
    <source>
        <dbReference type="EMBL" id="CAG5086985.1"/>
    </source>
</evidence>
<dbReference type="SUPFAM" id="SSF52096">
    <property type="entry name" value="ClpP/crotonase"/>
    <property type="match status" value="1"/>
</dbReference>
<dbReference type="GO" id="GO:0006635">
    <property type="term" value="P:fatty acid beta-oxidation"/>
    <property type="evidence" value="ECO:0007669"/>
    <property type="project" value="TreeGrafter"/>
</dbReference>
<dbReference type="FunFam" id="3.90.226.10:FF:000034">
    <property type="entry name" value="Enoyl-CoA delta isomerase 1"/>
    <property type="match status" value="1"/>
</dbReference>
<accession>A0A8J2H8S5</accession>
<comment type="function">
    <text evidence="14">Key enzyme of fatty acid beta-oxidation. Able to isomerize both 3-cis (3Z) and 3-trans (3E) double bonds into the 2-trans (2E) form in a range of enoyl-CoA species, with a preference for (3Z)-enoyl-CoAs over (3E)-enoyl-CoAs. The catalytic efficiency of this enzyme is not affected by the fatty acyl chain length.</text>
</comment>
<evidence type="ECO:0000256" key="2">
    <source>
        <dbReference type="ARBA" id="ARBA00005005"/>
    </source>
</evidence>
<dbReference type="Proteomes" id="UP000786811">
    <property type="component" value="Unassembled WGS sequence"/>
</dbReference>
<sequence length="280" mass="31139">MYRLISKISNNVNQILLRNYGTAGNLITVTKNDATGTSVLSLGRAPVNGLNLELLTELNDSLKKIVKDGSKGVIVTSSLPTIFSGGLDIMEMYKPDLKRAKKFWEQLQDTWITLYGLSVPTAVAINGASPAGGCLMAMTCEYRVFVDGKHSIGLNETKLGIVAPTWFKDLYISTMGYRRAELALLQGTLFTPKEALEIGLVDELAANKEEAIQKCQKFIDTFDRIPAVGRHATKIDLRSELIEWLKKNRDADTLRFTNFISQPEVQKALHLYIEALKKKN</sequence>
<evidence type="ECO:0000256" key="16">
    <source>
        <dbReference type="ARBA" id="ARBA00083575"/>
    </source>
</evidence>
<keyword evidence="8" id="KW-0496">Mitochondrion</keyword>
<comment type="catalytic activity">
    <reaction evidence="12">
        <text>(3Z)-dodecenoyl-CoA = (2E)-dodecenoyl-CoA</text>
        <dbReference type="Rhea" id="RHEA:23716"/>
        <dbReference type="ChEBI" id="CHEBI:57330"/>
        <dbReference type="ChEBI" id="CHEBI:58543"/>
        <dbReference type="EC" id="5.3.3.8"/>
    </reaction>
    <physiologicalReaction direction="left-to-right" evidence="12">
        <dbReference type="Rhea" id="RHEA:23717"/>
    </physiologicalReaction>
</comment>
<evidence type="ECO:0000256" key="8">
    <source>
        <dbReference type="ARBA" id="ARBA00023128"/>
    </source>
</evidence>
<evidence type="ECO:0000256" key="5">
    <source>
        <dbReference type="ARBA" id="ARBA00022946"/>
    </source>
</evidence>
<keyword evidence="9" id="KW-0413">Isomerase</keyword>
<comment type="subcellular location">
    <subcellularLocation>
        <location evidence="1">Mitochondrion matrix</location>
    </subcellularLocation>
</comment>
<keyword evidence="7" id="KW-0443">Lipid metabolism</keyword>
<comment type="catalytic activity">
    <reaction evidence="13">
        <text>(3Z)-octenoyl-CoA = (2E)-octenoyl-CoA</text>
        <dbReference type="Rhea" id="RHEA:46044"/>
        <dbReference type="ChEBI" id="CHEBI:62242"/>
        <dbReference type="ChEBI" id="CHEBI:85640"/>
    </reaction>
    <physiologicalReaction direction="left-to-right" evidence="13">
        <dbReference type="Rhea" id="RHEA:46045"/>
    </physiologicalReaction>
</comment>
<evidence type="ECO:0000256" key="4">
    <source>
        <dbReference type="ARBA" id="ARBA00022832"/>
    </source>
</evidence>
<organism evidence="17 18">
    <name type="scientific">Cotesia congregata</name>
    <name type="common">Parasitoid wasp</name>
    <name type="synonym">Apanteles congregatus</name>
    <dbReference type="NCBI Taxonomy" id="51543"/>
    <lineage>
        <taxon>Eukaryota</taxon>
        <taxon>Metazoa</taxon>
        <taxon>Ecdysozoa</taxon>
        <taxon>Arthropoda</taxon>
        <taxon>Hexapoda</taxon>
        <taxon>Insecta</taxon>
        <taxon>Pterygota</taxon>
        <taxon>Neoptera</taxon>
        <taxon>Endopterygota</taxon>
        <taxon>Hymenoptera</taxon>
        <taxon>Apocrita</taxon>
        <taxon>Ichneumonoidea</taxon>
        <taxon>Braconidae</taxon>
        <taxon>Microgastrinae</taxon>
        <taxon>Cotesia</taxon>
    </lineage>
</organism>
<evidence type="ECO:0000256" key="7">
    <source>
        <dbReference type="ARBA" id="ARBA00023098"/>
    </source>
</evidence>
<dbReference type="InterPro" id="IPR029045">
    <property type="entry name" value="ClpP/crotonase-like_dom_sf"/>
</dbReference>
<gene>
    <name evidence="17" type="ORF">HICCMSTLAB_LOCUS4390</name>
</gene>
<evidence type="ECO:0000256" key="11">
    <source>
        <dbReference type="ARBA" id="ARBA00051293"/>
    </source>
</evidence>
<dbReference type="CDD" id="cd06558">
    <property type="entry name" value="crotonase-like"/>
    <property type="match status" value="1"/>
</dbReference>
<dbReference type="Gene3D" id="6.10.250.170">
    <property type="match status" value="1"/>
</dbReference>
<dbReference type="InterPro" id="IPR001753">
    <property type="entry name" value="Enoyl-CoA_hydra/iso"/>
</dbReference>
<evidence type="ECO:0000256" key="14">
    <source>
        <dbReference type="ARBA" id="ARBA00056147"/>
    </source>
</evidence>
<dbReference type="Pfam" id="PF00378">
    <property type="entry name" value="ECH_1"/>
    <property type="match status" value="1"/>
</dbReference>
<comment type="catalytic activity">
    <reaction evidence="10">
        <text>(3Z)-decenoyl-CoA = (2E)-decenoyl-CoA</text>
        <dbReference type="Rhea" id="RHEA:77195"/>
        <dbReference type="ChEBI" id="CHEBI:61406"/>
        <dbReference type="ChEBI" id="CHEBI:195601"/>
    </reaction>
    <physiologicalReaction direction="left-to-right" evidence="10">
        <dbReference type="Rhea" id="RHEA:77196"/>
    </physiologicalReaction>
</comment>
<evidence type="ECO:0000256" key="10">
    <source>
        <dbReference type="ARBA" id="ARBA00050938"/>
    </source>
</evidence>
<comment type="caution">
    <text evidence="17">The sequence shown here is derived from an EMBL/GenBank/DDBJ whole genome shotgun (WGS) entry which is preliminary data.</text>
</comment>
<dbReference type="GO" id="GO:0004165">
    <property type="term" value="F:delta(3)-delta(2)-enoyl-CoA isomerase activity"/>
    <property type="evidence" value="ECO:0007669"/>
    <property type="project" value="UniProtKB-EC"/>
</dbReference>
<evidence type="ECO:0000256" key="13">
    <source>
        <dbReference type="ARBA" id="ARBA00052542"/>
    </source>
</evidence>
<comment type="pathway">
    <text evidence="2">Lipid metabolism; fatty acid beta-oxidation.</text>
</comment>
<dbReference type="Gene3D" id="3.90.226.10">
    <property type="entry name" value="2-enoyl-CoA Hydratase, Chain A, domain 1"/>
    <property type="match status" value="1"/>
</dbReference>
<keyword evidence="6" id="KW-0007">Acetylation</keyword>
<evidence type="ECO:0000256" key="3">
    <source>
        <dbReference type="ARBA" id="ARBA00011233"/>
    </source>
</evidence>
<keyword evidence="18" id="KW-1185">Reference proteome</keyword>
<protein>
    <recommendedName>
        <fullName evidence="15">Enoyl-CoA delta isomerase 1, mitochondrial</fullName>
    </recommendedName>
    <alternativeName>
        <fullName evidence="16">3,2-trans-enoyl-CoA isomerase</fullName>
    </alternativeName>
</protein>
<dbReference type="EMBL" id="CAJNRD030001119">
    <property type="protein sequence ID" value="CAG5086985.1"/>
    <property type="molecule type" value="Genomic_DNA"/>
</dbReference>
<evidence type="ECO:0000256" key="9">
    <source>
        <dbReference type="ARBA" id="ARBA00023235"/>
    </source>
</evidence>